<evidence type="ECO:0000256" key="10">
    <source>
        <dbReference type="RuleBase" id="RU363063"/>
    </source>
</evidence>
<keyword evidence="7" id="KW-1133">Transmembrane helix</keyword>
<comment type="subcellular location">
    <subcellularLocation>
        <location evidence="1 10">Golgi apparatus membrane</location>
        <topology evidence="1 10">Single-pass type II membrane protein</topology>
    </subcellularLocation>
</comment>
<dbReference type="AlphaFoldDB" id="A0A4Y7NN63"/>
<comment type="similarity">
    <text evidence="2 10">Belongs to the glycosyltransferase 31 family.</text>
</comment>
<dbReference type="Pfam" id="PF01762">
    <property type="entry name" value="Galactosyl_T"/>
    <property type="match status" value="2"/>
</dbReference>
<evidence type="ECO:0000256" key="2">
    <source>
        <dbReference type="ARBA" id="ARBA00008661"/>
    </source>
</evidence>
<keyword evidence="9" id="KW-0472">Membrane</keyword>
<evidence type="ECO:0000256" key="1">
    <source>
        <dbReference type="ARBA" id="ARBA00004323"/>
    </source>
</evidence>
<evidence type="ECO:0000256" key="9">
    <source>
        <dbReference type="ARBA" id="ARBA00023136"/>
    </source>
</evidence>
<evidence type="ECO:0000256" key="6">
    <source>
        <dbReference type="ARBA" id="ARBA00022968"/>
    </source>
</evidence>
<name>A0A4Y7NN63_9CRUS</name>
<proteinExistence type="evidence at transcript level"/>
<dbReference type="GO" id="GO:0000139">
    <property type="term" value="C:Golgi membrane"/>
    <property type="evidence" value="ECO:0007669"/>
    <property type="project" value="UniProtKB-SubCell"/>
</dbReference>
<sequence>MGVFTHLLEKDYYSEFSYPLNVDLQRLVSQHFRGDTPETQPINLFNYTYIKSSENTCEDSSLSPRLLFVVKSAMSHFEQRQAIRQTWGNPKRFSDVVIRRVFLLGTGSDRDLQRRVDLEDDTYGDIVQADFHDNYRNNTLKTMSGFKWAVEKCSLAEFVLFSDDDMYISTKNVLRFLRNPSSYPEKSSQPVRGSEHRERSLKQDVLIVSDDDTARQFASVRPNEESKLYAGYVFHSPPLRHKWSKWFVPLEEYPYHLWPPYVTAGAYVVSREALLSLHYGSFYTKYFQFDDIFVGLVALKVNIEPFHCEEFYFWKKSYSKAGYRDVIASHGYGNPDELRRVWHEQKSAGHA</sequence>
<reference evidence="11" key="1">
    <citation type="submission" date="2018-08" db="EMBL/GenBank/DDBJ databases">
        <authorList>
            <person name="Cornetti L."/>
        </authorList>
    </citation>
    <scope>NUCLEOTIDE SEQUENCE</scope>
    <source>
        <strain evidence="11">BE-ASS</strain>
    </source>
</reference>
<evidence type="ECO:0000256" key="5">
    <source>
        <dbReference type="ARBA" id="ARBA00022692"/>
    </source>
</evidence>
<dbReference type="EMBL" id="LR024046">
    <property type="protein sequence ID" value="SVE93665.1"/>
    <property type="molecule type" value="mRNA"/>
</dbReference>
<keyword evidence="4" id="KW-0808">Transferase</keyword>
<keyword evidence="8 10" id="KW-0333">Golgi apparatus</keyword>
<accession>A0A4Y7NN63</accession>
<evidence type="ECO:0000256" key="3">
    <source>
        <dbReference type="ARBA" id="ARBA00022676"/>
    </source>
</evidence>
<dbReference type="GO" id="GO:0008194">
    <property type="term" value="F:UDP-glycosyltransferase activity"/>
    <property type="evidence" value="ECO:0007669"/>
    <property type="project" value="TreeGrafter"/>
</dbReference>
<dbReference type="PANTHER" id="PTHR11214">
    <property type="entry name" value="BETA-1,3-N-ACETYLGLUCOSAMINYLTRANSFERASE"/>
    <property type="match status" value="1"/>
</dbReference>
<dbReference type="InterPro" id="IPR002659">
    <property type="entry name" value="Glyco_trans_31"/>
</dbReference>
<organism evidence="11">
    <name type="scientific">Scapholeberis mucronata</name>
    <dbReference type="NCBI Taxonomy" id="202097"/>
    <lineage>
        <taxon>Eukaryota</taxon>
        <taxon>Metazoa</taxon>
        <taxon>Ecdysozoa</taxon>
        <taxon>Arthropoda</taxon>
        <taxon>Crustacea</taxon>
        <taxon>Branchiopoda</taxon>
        <taxon>Diplostraca</taxon>
        <taxon>Cladocera</taxon>
        <taxon>Anomopoda</taxon>
        <taxon>Daphniidae</taxon>
        <taxon>Scapholeberis</taxon>
    </lineage>
</organism>
<evidence type="ECO:0000256" key="7">
    <source>
        <dbReference type="ARBA" id="ARBA00022989"/>
    </source>
</evidence>
<keyword evidence="6" id="KW-0735">Signal-anchor</keyword>
<dbReference type="GO" id="GO:0016758">
    <property type="term" value="F:hexosyltransferase activity"/>
    <property type="evidence" value="ECO:0007669"/>
    <property type="project" value="InterPro"/>
</dbReference>
<evidence type="ECO:0000313" key="11">
    <source>
        <dbReference type="EMBL" id="SVE93665.1"/>
    </source>
</evidence>
<evidence type="ECO:0000256" key="8">
    <source>
        <dbReference type="ARBA" id="ARBA00023034"/>
    </source>
</evidence>
<keyword evidence="5" id="KW-0812">Transmembrane</keyword>
<evidence type="ECO:0000256" key="4">
    <source>
        <dbReference type="ARBA" id="ARBA00022679"/>
    </source>
</evidence>
<dbReference type="EC" id="2.4.1.-" evidence="10"/>
<dbReference type="PANTHER" id="PTHR11214:SF349">
    <property type="entry name" value="BETA-1,3-GALACTOSYLTRANSFERASE BRN"/>
    <property type="match status" value="1"/>
</dbReference>
<dbReference type="Gene3D" id="3.90.550.50">
    <property type="match status" value="1"/>
</dbReference>
<dbReference type="GO" id="GO:0006493">
    <property type="term" value="P:protein O-linked glycosylation"/>
    <property type="evidence" value="ECO:0007669"/>
    <property type="project" value="TreeGrafter"/>
</dbReference>
<gene>
    <name evidence="11" type="primary">EOG090X07IA</name>
</gene>
<keyword evidence="3 10" id="KW-0328">Glycosyltransferase</keyword>
<protein>
    <recommendedName>
        <fullName evidence="10">Hexosyltransferase</fullName>
        <ecNumber evidence="10">2.4.1.-</ecNumber>
    </recommendedName>
</protein>